<evidence type="ECO:0000313" key="12">
    <source>
        <dbReference type="EMBL" id="CEH15819.1"/>
    </source>
</evidence>
<evidence type="ECO:0000256" key="9">
    <source>
        <dbReference type="PROSITE-ProRule" id="PRU00103"/>
    </source>
</evidence>
<dbReference type="Pfam" id="PF08146">
    <property type="entry name" value="BP28CT"/>
    <property type="match status" value="1"/>
</dbReference>
<evidence type="ECO:0000256" key="8">
    <source>
        <dbReference type="ARBA" id="ARBA00023274"/>
    </source>
</evidence>
<dbReference type="Proteomes" id="UP000054845">
    <property type="component" value="Unassembled WGS sequence"/>
</dbReference>
<comment type="similarity">
    <text evidence="2 10">Belongs to the HEATR1/UTP10 family.</text>
</comment>
<dbReference type="SUPFAM" id="SSF48371">
    <property type="entry name" value="ARM repeat"/>
    <property type="match status" value="2"/>
</dbReference>
<evidence type="ECO:0000256" key="5">
    <source>
        <dbReference type="ARBA" id="ARBA00022552"/>
    </source>
</evidence>
<name>A0A0P1BJE4_9BASI</name>
<comment type="subunit">
    <text evidence="10">Component of the ribosomal small subunit (SSU) processome.</text>
</comment>
<dbReference type="InterPro" id="IPR040191">
    <property type="entry name" value="UTP10"/>
</dbReference>
<dbReference type="GO" id="GO:0045943">
    <property type="term" value="P:positive regulation of transcription by RNA polymerase I"/>
    <property type="evidence" value="ECO:0007669"/>
    <property type="project" value="TreeGrafter"/>
</dbReference>
<dbReference type="Pfam" id="PF02985">
    <property type="entry name" value="HEAT"/>
    <property type="match status" value="1"/>
</dbReference>
<keyword evidence="8 10" id="KW-0687">Ribonucleoprotein</keyword>
<feature type="repeat" description="HEAT" evidence="9">
    <location>
        <begin position="494"/>
        <end position="528"/>
    </location>
</feature>
<dbReference type="Pfam" id="PF23243">
    <property type="entry name" value="HEAT_HEATR1"/>
    <property type="match status" value="1"/>
</dbReference>
<evidence type="ECO:0000256" key="2">
    <source>
        <dbReference type="ARBA" id="ARBA00010559"/>
    </source>
</evidence>
<proteinExistence type="inferred from homology"/>
<evidence type="ECO:0000259" key="11">
    <source>
        <dbReference type="SMART" id="SM01036"/>
    </source>
</evidence>
<dbReference type="InterPro" id="IPR012954">
    <property type="entry name" value="BP28_C_dom"/>
</dbReference>
<dbReference type="PROSITE" id="PS50077">
    <property type="entry name" value="HEAT_REPEAT"/>
    <property type="match status" value="1"/>
</dbReference>
<dbReference type="InterPro" id="IPR000357">
    <property type="entry name" value="HEAT"/>
</dbReference>
<comment type="subcellular location">
    <subcellularLocation>
        <location evidence="1 10">Nucleus</location>
        <location evidence="1 10">Nucleolus</location>
    </subcellularLocation>
</comment>
<evidence type="ECO:0000313" key="13">
    <source>
        <dbReference type="Proteomes" id="UP000054845"/>
    </source>
</evidence>
<keyword evidence="7 10" id="KW-0539">Nucleus</keyword>
<dbReference type="PANTHER" id="PTHR13457:SF1">
    <property type="entry name" value="HEAT REPEAT-CONTAINING PROTEIN 1"/>
    <property type="match status" value="1"/>
</dbReference>
<dbReference type="PANTHER" id="PTHR13457">
    <property type="entry name" value="BAP28"/>
    <property type="match status" value="1"/>
</dbReference>
<dbReference type="InterPro" id="IPR016024">
    <property type="entry name" value="ARM-type_fold"/>
</dbReference>
<reference evidence="12 13" key="1">
    <citation type="submission" date="2014-09" db="EMBL/GenBank/DDBJ databases">
        <authorList>
            <person name="Magalhaes I.L.F."/>
            <person name="Oliveira U."/>
            <person name="Santos F.R."/>
            <person name="Vidigal T.H.D.A."/>
            <person name="Brescovit A.D."/>
            <person name="Santos A.J."/>
        </authorList>
    </citation>
    <scope>NUCLEOTIDE SEQUENCE [LARGE SCALE GENOMIC DNA]</scope>
</reference>
<keyword evidence="5 10" id="KW-0698">rRNA processing</keyword>
<evidence type="ECO:0000256" key="3">
    <source>
        <dbReference type="ARBA" id="ARBA00015399"/>
    </source>
</evidence>
<dbReference type="GO" id="GO:0032040">
    <property type="term" value="C:small-subunit processome"/>
    <property type="evidence" value="ECO:0007669"/>
    <property type="project" value="TreeGrafter"/>
</dbReference>
<keyword evidence="4 10" id="KW-0690">Ribosome biogenesis</keyword>
<dbReference type="EMBL" id="CCYA01000272">
    <property type="protein sequence ID" value="CEH15819.1"/>
    <property type="molecule type" value="Genomic_DNA"/>
</dbReference>
<evidence type="ECO:0000256" key="6">
    <source>
        <dbReference type="ARBA" id="ARBA00022737"/>
    </source>
</evidence>
<evidence type="ECO:0000256" key="10">
    <source>
        <dbReference type="RuleBase" id="RU367065"/>
    </source>
</evidence>
<comment type="function">
    <text evidence="10">Involved in nucleolar processing of pre-18S ribosomal RNA.</text>
</comment>
<dbReference type="GO" id="GO:0000462">
    <property type="term" value="P:maturation of SSU-rRNA from tricistronic rRNA transcript (SSU-rRNA, 5.8S rRNA, LSU-rRNA)"/>
    <property type="evidence" value="ECO:0007669"/>
    <property type="project" value="TreeGrafter"/>
</dbReference>
<organism evidence="12 13">
    <name type="scientific">Ceraceosorus bombacis</name>
    <dbReference type="NCBI Taxonomy" id="401625"/>
    <lineage>
        <taxon>Eukaryota</taxon>
        <taxon>Fungi</taxon>
        <taxon>Dikarya</taxon>
        <taxon>Basidiomycota</taxon>
        <taxon>Ustilaginomycotina</taxon>
        <taxon>Exobasidiomycetes</taxon>
        <taxon>Ceraceosorales</taxon>
        <taxon>Ceraceosoraceae</taxon>
        <taxon>Ceraceosorus</taxon>
    </lineage>
</organism>
<evidence type="ECO:0000256" key="7">
    <source>
        <dbReference type="ARBA" id="ARBA00023242"/>
    </source>
</evidence>
<accession>A0A0P1BJE4</accession>
<dbReference type="GO" id="GO:0030686">
    <property type="term" value="C:90S preribosome"/>
    <property type="evidence" value="ECO:0007669"/>
    <property type="project" value="TreeGrafter"/>
</dbReference>
<protein>
    <recommendedName>
        <fullName evidence="3 10">U3 small nucleolar RNA-associated protein 10</fullName>
    </recommendedName>
</protein>
<evidence type="ECO:0000256" key="4">
    <source>
        <dbReference type="ARBA" id="ARBA00022517"/>
    </source>
</evidence>
<sequence>MLGGSKVPRLSPIKSRQNGWAELVASNGRYNEWEGAEQLFGEQSKRFDRAVRTSDENQETDELIEQWLKLVAPELLSKPVSKCLEWLVRRFRIYEFNTLALVGVFLPYHQTSQFARMLQIVKLEDHAPLAFLKPLQKRGTPLPSSVLVAAFLGPAHTTPSLDTLRFITSLLPPNSGHAHRALVSFWTATLSQLCLRWAGTLSSGEMSASNASRRAGQKRPEAQDLLPILLPAATAVASTSKTEEARLGGMMVICALGSSFPLSEAAIRATLDALLVETPAHLRDAPTLQRGLVAVLLTLLSSAERPASESTAQLVSEQAVSTFLTMTHTVAELRFAGARYALRPFLQHFLPAAGAVDAQDAFVKDTVRARLHDSSAEVLELLLSSGVVLKSISPSECLEIVRVQLQASKLERGWMIKSLSVSADATHHERSAALLSAAVLKALLFSPALIKDAQVFASIAHRALDAVDISVHTDSAFQAAPGGQAGRQVDFQVILPALLLALNDADTSIRHAALSCIETVGKVASTAADSGNAEIFAFDRLYGRNNSSGLKYLQTKDAAQLCSDLAMSAQSFRHDAQYLPVWLSERLAIKREDSKHDSGYKRSVLSFLLSHVACWPSNGARTALLDALRGVSDASKLLTTVPLLRSLMQSLTPKAAYGSFIERYAQLLLSTFDGSSKSSIDRNVEGSWTVFKEAITSSVTFLQKQACSTLEERLARHLSLAHSKEMFEVLSSVATSPSHESIPEVSRVLRALKVETAWLVPVISDLRSSLAYTTLNAPASKRARTEDATSVEGGEATLPRRAATLTFILESIADRKLGAQPALIAELFEVLRVSTEMHTSQAFNADHTLQACLTCLHNTLGAVPDNQASTELVQSLRPDIVVNVVKASSNPQTFNQALLLLTKVVALAPEAVIHNAMPIFTFVGVSVLQRDDALSFSVVERVLRSILPPLVKSLRPAGTADKTDAHLQLLQRTRPFICIFTDAATHVPRHRRDVLFQLLVEVLGADEFLSAVTMLLVDQVAHKVVKQSPSDASATLALPIAVFEACSPTVQLHAVVQVLDEASRLWKHRDEPLTDAQAHTFLDPFSRLDEEHTGKHPEAIRRIRALTSLVRQALTLRSLTTSVAKVEGSETRSKASKSIANSTLLVIRRALELASIRDTDIGSSAREIASSLVRIAPPSMFIDFVLSFIADRDPAANRSGLELVSTRLPRLKQDARDLIADRTPKIIAFIAETLPRSTSDAATLQAAFSALESVAGSCVPSEHAALSSCLPALVDLGRADKSLRDAILRVTLPLSRKLGPRLIPHLSALAPFCLLCARQSLEAGHLNSRDAFDTLSGLVSAVPTFMPSYLNDVIEIAGNRALQAAKLESSPLRQAFNKLVNVYVKQIPAQQVLEMVSSRWEKAPRSSTPEHLAVLYFTDRLVRMSSKEDLLSVYKPVYRFLVRVFDLRREHAKELSAADLGRVEDNCVDAFVHLVLKLNETTFRPLFLRTYDWAAQDLLEDDDGEEKPLNDLDLVARRLVLYKLINGLLDSLKATVSLPTVGGRDRPSISSQTRHVCDVIGALALAVPDEKSLKHLNNLLLTLSRTRDHRVKVAALTALAEIWSKDELASTLLGLTPESVPHISELLDADDQATLEATNHLVGLIEGILGESLDTYLQ</sequence>
<dbReference type="SMART" id="SM01036">
    <property type="entry name" value="BP28CT"/>
    <property type="match status" value="1"/>
</dbReference>
<keyword evidence="6" id="KW-0677">Repeat</keyword>
<dbReference type="OrthoDB" id="31183at2759"/>
<keyword evidence="13" id="KW-1185">Reference proteome</keyword>
<dbReference type="InterPro" id="IPR021133">
    <property type="entry name" value="HEAT_type_2"/>
</dbReference>
<dbReference type="STRING" id="401625.A0A0P1BJE4"/>
<dbReference type="GO" id="GO:0034455">
    <property type="term" value="C:t-UTP complex"/>
    <property type="evidence" value="ECO:0007669"/>
    <property type="project" value="TreeGrafter"/>
</dbReference>
<evidence type="ECO:0000256" key="1">
    <source>
        <dbReference type="ARBA" id="ARBA00004604"/>
    </source>
</evidence>
<dbReference type="InterPro" id="IPR022125">
    <property type="entry name" value="U3snoRNP10_N"/>
</dbReference>
<feature type="domain" description="BP28 C-terminal" evidence="11">
    <location>
        <begin position="1427"/>
        <end position="1580"/>
    </location>
</feature>
<dbReference type="GO" id="GO:0030515">
    <property type="term" value="F:snoRNA binding"/>
    <property type="evidence" value="ECO:0007669"/>
    <property type="project" value="TreeGrafter"/>
</dbReference>
<dbReference type="Pfam" id="PF12397">
    <property type="entry name" value="U3snoRNP10"/>
    <property type="match status" value="1"/>
</dbReference>
<dbReference type="InterPro" id="IPR056473">
    <property type="entry name" value="HEAT_Utp10/HEAT1"/>
</dbReference>